<reference evidence="1 2" key="1">
    <citation type="submission" date="2024-10" db="EMBL/GenBank/DDBJ databases">
        <authorList>
            <person name="Topkara A.R."/>
            <person name="Saygin H."/>
        </authorList>
    </citation>
    <scope>NUCLEOTIDE SEQUENCE [LARGE SCALE GENOMIC DNA]</scope>
    <source>
        <strain evidence="1 2">M3C6</strain>
    </source>
</reference>
<proteinExistence type="predicted"/>
<evidence type="ECO:0000313" key="1">
    <source>
        <dbReference type="EMBL" id="MFG1703339.1"/>
    </source>
</evidence>
<dbReference type="RefSeq" id="WP_393163994.1">
    <property type="nucleotide sequence ID" value="NZ_JBICRM010000004.1"/>
</dbReference>
<dbReference type="EMBL" id="JBICRM010000004">
    <property type="protein sequence ID" value="MFG1703339.1"/>
    <property type="molecule type" value="Genomic_DNA"/>
</dbReference>
<dbReference type="Proteomes" id="UP001603978">
    <property type="component" value="Unassembled WGS sequence"/>
</dbReference>
<sequence>MNDGELTDAQLDVVLARAQADLLSQVERHIDREALLAQILRTPYALPDIRWEKKPGAPPRYLYGRVGVIWAFTINSSGRGPILHPKLPGPLGERGHEGPFVTMQAAQARAREILAEFIAQLIEEG</sequence>
<keyword evidence="2" id="KW-1185">Reference proteome</keyword>
<accession>A0ABW7A7P3</accession>
<organism evidence="1 2">
    <name type="scientific">Nonomuraea marmarensis</name>
    <dbReference type="NCBI Taxonomy" id="3351344"/>
    <lineage>
        <taxon>Bacteria</taxon>
        <taxon>Bacillati</taxon>
        <taxon>Actinomycetota</taxon>
        <taxon>Actinomycetes</taxon>
        <taxon>Streptosporangiales</taxon>
        <taxon>Streptosporangiaceae</taxon>
        <taxon>Nonomuraea</taxon>
    </lineage>
</organism>
<name>A0ABW7A7P3_9ACTN</name>
<gene>
    <name evidence="1" type="ORF">ACFLIM_09100</name>
</gene>
<evidence type="ECO:0000313" key="2">
    <source>
        <dbReference type="Proteomes" id="UP001603978"/>
    </source>
</evidence>
<comment type="caution">
    <text evidence="1">The sequence shown here is derived from an EMBL/GenBank/DDBJ whole genome shotgun (WGS) entry which is preliminary data.</text>
</comment>
<evidence type="ECO:0008006" key="3">
    <source>
        <dbReference type="Google" id="ProtNLM"/>
    </source>
</evidence>
<protein>
    <recommendedName>
        <fullName evidence="3">Bacteriophage HK97-gp10, tail-component</fullName>
    </recommendedName>
</protein>